<dbReference type="GO" id="GO:0005886">
    <property type="term" value="C:plasma membrane"/>
    <property type="evidence" value="ECO:0007669"/>
    <property type="project" value="UniProtKB-SubCell"/>
</dbReference>
<dbReference type="PANTHER" id="PTHR38344">
    <property type="entry name" value="UPF0753 PROTEIN AQ_863"/>
    <property type="match status" value="1"/>
</dbReference>
<organism evidence="2 3">
    <name type="scientific">Cryobacterium psychrophilum</name>
    <dbReference type="NCBI Taxonomy" id="41988"/>
    <lineage>
        <taxon>Bacteria</taxon>
        <taxon>Bacillati</taxon>
        <taxon>Actinomycetota</taxon>
        <taxon>Actinomycetes</taxon>
        <taxon>Micrococcales</taxon>
        <taxon>Microbacteriaceae</taxon>
        <taxon>Cryobacterium</taxon>
    </lineage>
</organism>
<feature type="binding site" evidence="1">
    <location>
        <position position="513"/>
    </location>
    <ligand>
        <name>Zn(2+)</name>
        <dbReference type="ChEBI" id="CHEBI:29105"/>
    </ligand>
</feature>
<evidence type="ECO:0000313" key="3">
    <source>
        <dbReference type="Proteomes" id="UP000298218"/>
    </source>
</evidence>
<proteinExistence type="inferred from homology"/>
<keyword evidence="1" id="KW-0813">Transport</keyword>
<keyword evidence="1" id="KW-0479">Metal-binding</keyword>
<comment type="similarity">
    <text evidence="1">Belongs to the inorganic carbon transporter (TC 9.A.2) DabA family.</text>
</comment>
<dbReference type="EMBL" id="SOHQ01000043">
    <property type="protein sequence ID" value="TFD75552.1"/>
    <property type="molecule type" value="Genomic_DNA"/>
</dbReference>
<feature type="binding site" evidence="1">
    <location>
        <position position="498"/>
    </location>
    <ligand>
        <name>Zn(2+)</name>
        <dbReference type="ChEBI" id="CHEBI:29105"/>
    </ligand>
</feature>
<keyword evidence="1" id="KW-1003">Cell membrane</keyword>
<accession>A0A4Y8KNK3</accession>
<dbReference type="AlphaFoldDB" id="A0A4Y8KNK3"/>
<dbReference type="OrthoDB" id="9805101at2"/>
<evidence type="ECO:0000313" key="2">
    <source>
        <dbReference type="EMBL" id="TFD75552.1"/>
    </source>
</evidence>
<dbReference type="HAMAP" id="MF_01871">
    <property type="entry name" value="DabA"/>
    <property type="match status" value="1"/>
</dbReference>
<dbReference type="InterPro" id="IPR018752">
    <property type="entry name" value="DabA"/>
</dbReference>
<keyword evidence="1" id="KW-0862">Zinc</keyword>
<name>A0A4Y8KNK3_9MICO</name>
<feature type="binding site" evidence="1">
    <location>
        <position position="327"/>
    </location>
    <ligand>
        <name>Zn(2+)</name>
        <dbReference type="ChEBI" id="CHEBI:29105"/>
    </ligand>
</feature>
<dbReference type="Pfam" id="PF10070">
    <property type="entry name" value="DabA"/>
    <property type="match status" value="1"/>
</dbReference>
<comment type="caution">
    <text evidence="2">The sequence shown here is derived from an EMBL/GenBank/DDBJ whole genome shotgun (WGS) entry which is preliminary data.</text>
</comment>
<protein>
    <recommendedName>
        <fullName evidence="1">Probable inorganic carbon transporter subunit DabA</fullName>
    </recommendedName>
</protein>
<dbReference type="PANTHER" id="PTHR38344:SF1">
    <property type="entry name" value="INORGANIC CARBON TRANSPORTER SUBUNIT DABA-RELATED"/>
    <property type="match status" value="1"/>
</dbReference>
<comment type="subunit">
    <text evidence="1">Forms a complex with DabB.</text>
</comment>
<dbReference type="RefSeq" id="WP_134172857.1">
    <property type="nucleotide sequence ID" value="NZ_SODI01000001.1"/>
</dbReference>
<sequence length="807" mass="88709">MNLEIRAAVARATRTVIPQWPLSSFIAVNPLGAHEFEDFDRVATTRPRKAFLADYETGRITDRDLTTAVLQRVPELTGAGNVALGNRVWTAAELVAAELVHADHHGMAPSTTTEPDIVDELVSKWIAAYLDPHPLWEMPNRHQGLWAAWTAMGCYDPHLSGTAQRRLRDLPHTADEGLAHALTMLGVHGSQTEAVLQREAQRLPGWLAHIKWRSDHVGDIDVTSYLAIRTTLRWALGLPAPDETATHLPESATVWERAASIISILSESPASPDTLAHVARILGLHPPQFHAFTWQNAYEDHYRRQLLASLSTTASGPADPRSQVVMCIDVRSEGMRRHLEADPSIETYGFAGFFGVPIRFARYQARGSIDAVPALLAARHMVTEATTDLHLARRRTSALRLRDAFAAGVHAGETVPAAPFALAETLGWFLGAGTLLRTLWPSSTHTVKRLRRHTTPTISTHVTIADAFTLDERVAFAETGIRMMGLDRFAPLIILAGHGSTSTNNLYQSALDCGACGGNPGAANARAAAAIFNDPDVRRLLAHRGLSIPDTSFFVAAEHNTMSDRIDIFDHHLIPRSHTVAVSDFLHAQTTASNLLVAERSTQLPGATGHSTARVRQRAHDWAEVYPELGLAGNSAMIIGPREMTRGVDLKRRVFLHSYRPECDLDGSALETIMTAPLVVAQWINHQYYFSTVDQNRWGAGTKTLHNAIGTIGVLSGHTGDLQSGLPLQSVAIGTTGLHELMRLSVLIQAPLDRIGTIISRNQVLRHLFDNNWITLTARNDQNSPWRRYSTYGWFPEPHLDPTTQGE</sequence>
<comment type="subcellular location">
    <subcellularLocation>
        <location evidence="1">Cell membrane</location>
        <topology evidence="1">Peripheral membrane protein</topology>
    </subcellularLocation>
</comment>
<evidence type="ECO:0000256" key="1">
    <source>
        <dbReference type="HAMAP-Rule" id="MF_01871"/>
    </source>
</evidence>
<keyword evidence="3" id="KW-1185">Reference proteome</keyword>
<comment type="cofactor">
    <cofactor evidence="1">
        <name>Zn(2+)</name>
        <dbReference type="ChEBI" id="CHEBI:29105"/>
    </cofactor>
</comment>
<keyword evidence="1" id="KW-0472">Membrane</keyword>
<comment type="function">
    <text evidence="1">Part of an energy-coupled inorganic carbon pump.</text>
</comment>
<reference evidence="2 3" key="1">
    <citation type="submission" date="2019-03" db="EMBL/GenBank/DDBJ databases">
        <title>Genomics of glacier-inhabiting Cryobacterium strains.</title>
        <authorList>
            <person name="Liu Q."/>
            <person name="Xin Y.-H."/>
        </authorList>
    </citation>
    <scope>NUCLEOTIDE SEQUENCE [LARGE SCALE GENOMIC DNA]</scope>
    <source>
        <strain evidence="2 3">CGMCC 1.4292</strain>
    </source>
</reference>
<feature type="binding site" evidence="1">
    <location>
        <position position="329"/>
    </location>
    <ligand>
        <name>Zn(2+)</name>
        <dbReference type="ChEBI" id="CHEBI:29105"/>
    </ligand>
</feature>
<dbReference type="GO" id="GO:0008270">
    <property type="term" value="F:zinc ion binding"/>
    <property type="evidence" value="ECO:0007669"/>
    <property type="project" value="UniProtKB-UniRule"/>
</dbReference>
<dbReference type="Proteomes" id="UP000298218">
    <property type="component" value="Unassembled WGS sequence"/>
</dbReference>
<gene>
    <name evidence="1" type="primary">dabA</name>
    <name evidence="2" type="ORF">E3T53_15815</name>
</gene>